<comment type="caution">
    <text evidence="11">The sequence shown here is derived from an EMBL/GenBank/DDBJ whole genome shotgun (WGS) entry which is preliminary data.</text>
</comment>
<name>A0A9W8CXC9_9FUNG</name>
<dbReference type="PANTHER" id="PTHR45871">
    <property type="entry name" value="N-ACETYLGLUCOSAMINYL-PHOSPHATIDYLINOSITOL BIOSYNTHETIC PROTEIN"/>
    <property type="match status" value="1"/>
</dbReference>
<dbReference type="EC" id="2.4.1.198" evidence="3"/>
<evidence type="ECO:0000313" key="12">
    <source>
        <dbReference type="Proteomes" id="UP001143981"/>
    </source>
</evidence>
<evidence type="ECO:0000256" key="4">
    <source>
        <dbReference type="ARBA" id="ARBA00022502"/>
    </source>
</evidence>
<keyword evidence="12" id="KW-1185">Reference proteome</keyword>
<keyword evidence="5 11" id="KW-0328">Glycosyltransferase</keyword>
<dbReference type="GO" id="GO:0006506">
    <property type="term" value="P:GPI anchor biosynthetic process"/>
    <property type="evidence" value="ECO:0007669"/>
    <property type="project" value="UniProtKB-KW"/>
</dbReference>
<dbReference type="AlphaFoldDB" id="A0A9W8CXC9"/>
<protein>
    <recommendedName>
        <fullName evidence="8">Phosphatidylinositol N-acetylglucosaminyltransferase GPI3 subunit</fullName>
        <ecNumber evidence="3">2.4.1.198</ecNumber>
    </recommendedName>
    <alternativeName>
        <fullName evidence="7">GlcNAc-PI synthesis protein</fullName>
    </alternativeName>
</protein>
<comment type="function">
    <text evidence="1">Catalytic subunit in the complex catalyzing the transfer of N-acetylglucosamine from UDP-N-acetylglucosamine to phosphatidylinositol, the first step of GPI biosynthesis.</text>
</comment>
<dbReference type="OrthoDB" id="734129at2759"/>
<dbReference type="Proteomes" id="UP001143981">
    <property type="component" value="Unassembled WGS sequence"/>
</dbReference>
<gene>
    <name evidence="11" type="primary">SPT14</name>
    <name evidence="11" type="ORF">LPJ61_001363</name>
</gene>
<organism evidence="11 12">
    <name type="scientific">Coemansia biformis</name>
    <dbReference type="NCBI Taxonomy" id="1286918"/>
    <lineage>
        <taxon>Eukaryota</taxon>
        <taxon>Fungi</taxon>
        <taxon>Fungi incertae sedis</taxon>
        <taxon>Zoopagomycota</taxon>
        <taxon>Kickxellomycotina</taxon>
        <taxon>Kickxellomycetes</taxon>
        <taxon>Kickxellales</taxon>
        <taxon>Kickxellaceae</taxon>
        <taxon>Coemansia</taxon>
    </lineage>
</organism>
<feature type="transmembrane region" description="Helical" evidence="9">
    <location>
        <begin position="399"/>
        <end position="422"/>
    </location>
</feature>
<dbReference type="Pfam" id="PF13692">
    <property type="entry name" value="Glyco_trans_1_4"/>
    <property type="match status" value="1"/>
</dbReference>
<dbReference type="SUPFAM" id="SSF53756">
    <property type="entry name" value="UDP-Glycosyltransferase/glycogen phosphorylase"/>
    <property type="match status" value="1"/>
</dbReference>
<dbReference type="Gene3D" id="3.40.50.2000">
    <property type="entry name" value="Glycogen Phosphorylase B"/>
    <property type="match status" value="2"/>
</dbReference>
<comment type="pathway">
    <text evidence="2">Glycolipid biosynthesis; glycosylphosphatidylinositol-anchor biosynthesis.</text>
</comment>
<dbReference type="EMBL" id="JANBOI010000112">
    <property type="protein sequence ID" value="KAJ1733842.1"/>
    <property type="molecule type" value="Genomic_DNA"/>
</dbReference>
<reference evidence="11" key="1">
    <citation type="submission" date="2022-07" db="EMBL/GenBank/DDBJ databases">
        <title>Phylogenomic reconstructions and comparative analyses of Kickxellomycotina fungi.</title>
        <authorList>
            <person name="Reynolds N.K."/>
            <person name="Stajich J.E."/>
            <person name="Barry K."/>
            <person name="Grigoriev I.V."/>
            <person name="Crous P."/>
            <person name="Smith M.E."/>
        </authorList>
    </citation>
    <scope>NUCLEOTIDE SEQUENCE</scope>
    <source>
        <strain evidence="11">BCRC 34381</strain>
    </source>
</reference>
<evidence type="ECO:0000256" key="6">
    <source>
        <dbReference type="ARBA" id="ARBA00022679"/>
    </source>
</evidence>
<dbReference type="InterPro" id="IPR013234">
    <property type="entry name" value="PIGA_GPI_anchor_biosynthesis"/>
</dbReference>
<keyword evidence="9" id="KW-0472">Membrane</keyword>
<dbReference type="InterPro" id="IPR039507">
    <property type="entry name" value="PIG-A/GPI3"/>
</dbReference>
<dbReference type="PANTHER" id="PTHR45871:SF1">
    <property type="entry name" value="PHOSPHATIDYLINOSITOL N-ACETYLGLUCOSAMINYLTRANSFERASE SUBUNIT A"/>
    <property type="match status" value="1"/>
</dbReference>
<evidence type="ECO:0000313" key="11">
    <source>
        <dbReference type="EMBL" id="KAJ1733842.1"/>
    </source>
</evidence>
<keyword evidence="9" id="KW-1133">Transmembrane helix</keyword>
<proteinExistence type="predicted"/>
<evidence type="ECO:0000256" key="5">
    <source>
        <dbReference type="ARBA" id="ARBA00022676"/>
    </source>
</evidence>
<keyword evidence="4" id="KW-0337">GPI-anchor biosynthesis</keyword>
<dbReference type="GO" id="GO:0000506">
    <property type="term" value="C:glycosylphosphatidylinositol-N-acetylglucosaminyltransferase (GPI-GnT) complex"/>
    <property type="evidence" value="ECO:0007669"/>
    <property type="project" value="InterPro"/>
</dbReference>
<keyword evidence="6 11" id="KW-0808">Transferase</keyword>
<sequence>MARRRLNICMVSDFFYPAMGGVESHLFNNSQCLMQRGHKVVIVTHSNGRRKGVRYMAGGLKVYYLPAVIVYSNASLPTFFCTFPVFRQIFIREQIDIVHGHQAFSTFCHEAILHARSMGLKTVFTDHSLLGFADTSGILLNKLLKFTLSDVQHAICVSHTSKENTVLRAALDPRQVSVVPNAIIADQFRPDPSARDPQRITVVVLSRLVYRKGVDLLVVAVPRICQLCPCVRFVIGGDGPKRIDLEQMRERYMLQDRVELLGSVRAADVPRVLVRGDIFLNTSLTEAFCIAIVEAASCGLLVVSTKVGGITEVLPRNMITFALPEEDSVVEALLEAIGRVGDRSNHPELSPQRFHSHVQRMYSWHNVAKRTERVYYKIADLEEPPLIERFRRYYGCGLVAGKLFCLVAAVDYLLGVVLAWLWPASRIEVARQFAQDTYQHAIGQNLQRHAAHALNRDVRGERGM</sequence>
<evidence type="ECO:0000256" key="2">
    <source>
        <dbReference type="ARBA" id="ARBA00004687"/>
    </source>
</evidence>
<keyword evidence="9" id="KW-0812">Transmembrane</keyword>
<evidence type="ECO:0000256" key="9">
    <source>
        <dbReference type="SAM" id="Phobius"/>
    </source>
</evidence>
<dbReference type="GO" id="GO:0017176">
    <property type="term" value="F:phosphatidylinositol N-acetylglucosaminyltransferase activity"/>
    <property type="evidence" value="ECO:0007669"/>
    <property type="project" value="UniProtKB-EC"/>
</dbReference>
<evidence type="ECO:0000256" key="3">
    <source>
        <dbReference type="ARBA" id="ARBA00012420"/>
    </source>
</evidence>
<dbReference type="CDD" id="cd03796">
    <property type="entry name" value="GT4_PIG-A-like"/>
    <property type="match status" value="1"/>
</dbReference>
<feature type="domain" description="PIGA GPI anchor biosynthesis" evidence="10">
    <location>
        <begin position="45"/>
        <end position="134"/>
    </location>
</feature>
<dbReference type="FunFam" id="3.40.50.2000:FF:000026">
    <property type="entry name" value="Phosphatidylinositol N-acetylglucosaminyltransferase subunit A"/>
    <property type="match status" value="1"/>
</dbReference>
<evidence type="ECO:0000256" key="7">
    <source>
        <dbReference type="ARBA" id="ARBA00032160"/>
    </source>
</evidence>
<evidence type="ECO:0000256" key="8">
    <source>
        <dbReference type="ARBA" id="ARBA00068617"/>
    </source>
</evidence>
<evidence type="ECO:0000256" key="1">
    <source>
        <dbReference type="ARBA" id="ARBA00003265"/>
    </source>
</evidence>
<dbReference type="Pfam" id="PF08288">
    <property type="entry name" value="PIGA"/>
    <property type="match status" value="1"/>
</dbReference>
<evidence type="ECO:0000259" key="10">
    <source>
        <dbReference type="Pfam" id="PF08288"/>
    </source>
</evidence>
<accession>A0A9W8CXC9</accession>